<reference evidence="2 3" key="1">
    <citation type="journal article" date="2019" name="Commun. Biol.">
        <title>The bagworm genome reveals a unique fibroin gene that provides high tensile strength.</title>
        <authorList>
            <person name="Kono N."/>
            <person name="Nakamura H."/>
            <person name="Ohtoshi R."/>
            <person name="Tomita M."/>
            <person name="Numata K."/>
            <person name="Arakawa K."/>
        </authorList>
    </citation>
    <scope>NUCLEOTIDE SEQUENCE [LARGE SCALE GENOMIC DNA]</scope>
</reference>
<dbReference type="EMBL" id="BGZK01001014">
    <property type="protein sequence ID" value="GBP68515.1"/>
    <property type="molecule type" value="Genomic_DNA"/>
</dbReference>
<proteinExistence type="predicted"/>
<name>A0A4C1Y293_EUMVA</name>
<gene>
    <name evidence="2" type="ORF">EVAR_55648_1</name>
</gene>
<sequence length="72" mass="8639">MSWEHTERMFPGYIRNLNVWLYDPKIRHSIYILEARSLWSNLSVRVQRPTEKKLEEEGKQAPAEGEARLVQR</sequence>
<organism evidence="2 3">
    <name type="scientific">Eumeta variegata</name>
    <name type="common">Bagworm moth</name>
    <name type="synonym">Eumeta japonica</name>
    <dbReference type="NCBI Taxonomy" id="151549"/>
    <lineage>
        <taxon>Eukaryota</taxon>
        <taxon>Metazoa</taxon>
        <taxon>Ecdysozoa</taxon>
        <taxon>Arthropoda</taxon>
        <taxon>Hexapoda</taxon>
        <taxon>Insecta</taxon>
        <taxon>Pterygota</taxon>
        <taxon>Neoptera</taxon>
        <taxon>Endopterygota</taxon>
        <taxon>Lepidoptera</taxon>
        <taxon>Glossata</taxon>
        <taxon>Ditrysia</taxon>
        <taxon>Tineoidea</taxon>
        <taxon>Psychidae</taxon>
        <taxon>Oiketicinae</taxon>
        <taxon>Eumeta</taxon>
    </lineage>
</organism>
<accession>A0A4C1Y293</accession>
<feature type="region of interest" description="Disordered" evidence="1">
    <location>
        <begin position="50"/>
        <end position="72"/>
    </location>
</feature>
<evidence type="ECO:0000313" key="2">
    <source>
        <dbReference type="EMBL" id="GBP68515.1"/>
    </source>
</evidence>
<evidence type="ECO:0000256" key="1">
    <source>
        <dbReference type="SAM" id="MobiDB-lite"/>
    </source>
</evidence>
<dbReference type="Proteomes" id="UP000299102">
    <property type="component" value="Unassembled WGS sequence"/>
</dbReference>
<protein>
    <submittedName>
        <fullName evidence="2">Uncharacterized protein</fullName>
    </submittedName>
</protein>
<comment type="caution">
    <text evidence="2">The sequence shown here is derived from an EMBL/GenBank/DDBJ whole genome shotgun (WGS) entry which is preliminary data.</text>
</comment>
<evidence type="ECO:0000313" key="3">
    <source>
        <dbReference type="Proteomes" id="UP000299102"/>
    </source>
</evidence>
<dbReference type="AlphaFoldDB" id="A0A4C1Y293"/>
<keyword evidence="3" id="KW-1185">Reference proteome</keyword>